<name>A0A8T2B2Q0_9BRAS</name>
<evidence type="ECO:0000313" key="1">
    <source>
        <dbReference type="EMBL" id="KAG7578334.1"/>
    </source>
</evidence>
<accession>A0A8T2B2Q0</accession>
<dbReference type="Proteomes" id="UP000694240">
    <property type="component" value="Chromosome 8"/>
</dbReference>
<sequence>MNKMNIVLKTENDKRKKEIDTFSPNTSAWSTNFNALCLLVMYSFT</sequence>
<gene>
    <name evidence="1" type="ORF">ISN45_Aa03g025280</name>
</gene>
<proteinExistence type="predicted"/>
<reference evidence="1 2" key="1">
    <citation type="submission" date="2020-12" db="EMBL/GenBank/DDBJ databases">
        <title>Concerted genomic and epigenomic changes stabilize Arabidopsis allopolyploids.</title>
        <authorList>
            <person name="Chen Z."/>
        </authorList>
    </citation>
    <scope>NUCLEOTIDE SEQUENCE [LARGE SCALE GENOMIC DNA]</scope>
    <source>
        <strain evidence="1">Allo738</strain>
        <tissue evidence="1">Leaf</tissue>
    </source>
</reference>
<keyword evidence="2" id="KW-1185">Reference proteome</keyword>
<organism evidence="1 2">
    <name type="scientific">Arabidopsis thaliana x Arabidopsis arenosa</name>
    <dbReference type="NCBI Taxonomy" id="1240361"/>
    <lineage>
        <taxon>Eukaryota</taxon>
        <taxon>Viridiplantae</taxon>
        <taxon>Streptophyta</taxon>
        <taxon>Embryophyta</taxon>
        <taxon>Tracheophyta</taxon>
        <taxon>Spermatophyta</taxon>
        <taxon>Magnoliopsida</taxon>
        <taxon>eudicotyledons</taxon>
        <taxon>Gunneridae</taxon>
        <taxon>Pentapetalae</taxon>
        <taxon>rosids</taxon>
        <taxon>malvids</taxon>
        <taxon>Brassicales</taxon>
        <taxon>Brassicaceae</taxon>
        <taxon>Camelineae</taxon>
        <taxon>Arabidopsis</taxon>
    </lineage>
</organism>
<evidence type="ECO:0000313" key="2">
    <source>
        <dbReference type="Proteomes" id="UP000694240"/>
    </source>
</evidence>
<dbReference type="AlphaFoldDB" id="A0A8T2B2Q0"/>
<dbReference type="EMBL" id="JAEFBK010000008">
    <property type="protein sequence ID" value="KAG7578334.1"/>
    <property type="molecule type" value="Genomic_DNA"/>
</dbReference>
<comment type="caution">
    <text evidence="1">The sequence shown here is derived from an EMBL/GenBank/DDBJ whole genome shotgun (WGS) entry which is preliminary data.</text>
</comment>
<protein>
    <submittedName>
        <fullName evidence="1">Uncharacterized protein</fullName>
    </submittedName>
</protein>
<feature type="non-terminal residue" evidence="1">
    <location>
        <position position="45"/>
    </location>
</feature>